<feature type="compositionally biased region" description="Low complexity" evidence="1">
    <location>
        <begin position="294"/>
        <end position="315"/>
    </location>
</feature>
<dbReference type="GO" id="GO:0005634">
    <property type="term" value="C:nucleus"/>
    <property type="evidence" value="ECO:0007669"/>
    <property type="project" value="TreeGrafter"/>
</dbReference>
<evidence type="ECO:0000259" key="3">
    <source>
        <dbReference type="PROSITE" id="PS51183"/>
    </source>
</evidence>
<gene>
    <name evidence="5" type="primary">g475</name>
    <name evidence="5" type="ORF">C2E20_0475</name>
</gene>
<dbReference type="PROSITE" id="PS51183">
    <property type="entry name" value="JMJN"/>
    <property type="match status" value="1"/>
</dbReference>
<evidence type="ECO:0000256" key="1">
    <source>
        <dbReference type="SAM" id="MobiDB-lite"/>
    </source>
</evidence>
<feature type="compositionally biased region" description="Acidic residues" evidence="1">
    <location>
        <begin position="781"/>
        <end position="791"/>
    </location>
</feature>
<evidence type="ECO:0000313" key="5">
    <source>
        <dbReference type="EMBL" id="PSC76390.1"/>
    </source>
</evidence>
<feature type="domain" description="JmjC" evidence="4">
    <location>
        <begin position="561"/>
        <end position="727"/>
    </location>
</feature>
<dbReference type="Proteomes" id="UP000239649">
    <property type="component" value="Unassembled WGS sequence"/>
</dbReference>
<name>A0A2P6VQP3_9CHLO</name>
<keyword evidence="2" id="KW-0812">Transmembrane</keyword>
<feature type="compositionally biased region" description="Acidic residues" evidence="1">
    <location>
        <begin position="759"/>
        <end position="773"/>
    </location>
</feature>
<dbReference type="GO" id="GO:0051864">
    <property type="term" value="F:histone H3K36 demethylase activity"/>
    <property type="evidence" value="ECO:0007669"/>
    <property type="project" value="TreeGrafter"/>
</dbReference>
<dbReference type="STRING" id="554055.A0A2P6VQP3"/>
<dbReference type="SUPFAM" id="SSF51905">
    <property type="entry name" value="FAD/NAD(P)-binding domain"/>
    <property type="match status" value="1"/>
</dbReference>
<dbReference type="Pfam" id="PF01494">
    <property type="entry name" value="FAD_binding_3"/>
    <property type="match status" value="1"/>
</dbReference>
<feature type="compositionally biased region" description="Basic residues" evidence="1">
    <location>
        <begin position="796"/>
        <end position="813"/>
    </location>
</feature>
<keyword evidence="2" id="KW-0472">Membrane</keyword>
<dbReference type="PANTHER" id="PTHR10694">
    <property type="entry name" value="LYSINE-SPECIFIC DEMETHYLASE"/>
    <property type="match status" value="1"/>
</dbReference>
<dbReference type="InterPro" id="IPR003347">
    <property type="entry name" value="JmjC_dom"/>
</dbReference>
<dbReference type="Gene3D" id="3.50.50.60">
    <property type="entry name" value="FAD/NAD(P)-binding domain"/>
    <property type="match status" value="2"/>
</dbReference>
<feature type="region of interest" description="Disordered" evidence="1">
    <location>
        <begin position="505"/>
        <end position="527"/>
    </location>
</feature>
<organism evidence="5 6">
    <name type="scientific">Micractinium conductrix</name>
    <dbReference type="NCBI Taxonomy" id="554055"/>
    <lineage>
        <taxon>Eukaryota</taxon>
        <taxon>Viridiplantae</taxon>
        <taxon>Chlorophyta</taxon>
        <taxon>core chlorophytes</taxon>
        <taxon>Trebouxiophyceae</taxon>
        <taxon>Chlorellales</taxon>
        <taxon>Chlorellaceae</taxon>
        <taxon>Chlorella clade</taxon>
        <taxon>Micractinium</taxon>
    </lineage>
</organism>
<evidence type="ECO:0000313" key="6">
    <source>
        <dbReference type="Proteomes" id="UP000239649"/>
    </source>
</evidence>
<dbReference type="PANTHER" id="PTHR10694:SF7">
    <property type="entry name" value="[HISTONE H3]-TRIMETHYL-L-LYSINE(9) DEMETHYLASE"/>
    <property type="match status" value="1"/>
</dbReference>
<feature type="compositionally biased region" description="Low complexity" evidence="1">
    <location>
        <begin position="929"/>
        <end position="938"/>
    </location>
</feature>
<feature type="region of interest" description="Disordered" evidence="1">
    <location>
        <begin position="292"/>
        <end position="325"/>
    </location>
</feature>
<feature type="compositionally biased region" description="Low complexity" evidence="1">
    <location>
        <begin position="844"/>
        <end position="864"/>
    </location>
</feature>
<dbReference type="EMBL" id="LHPF02000001">
    <property type="protein sequence ID" value="PSC76390.1"/>
    <property type="molecule type" value="Genomic_DNA"/>
</dbReference>
<dbReference type="PRINTS" id="PR00420">
    <property type="entry name" value="RNGMNOXGNASE"/>
</dbReference>
<feature type="transmembrane region" description="Helical" evidence="2">
    <location>
        <begin position="1486"/>
        <end position="1504"/>
    </location>
</feature>
<keyword evidence="6" id="KW-1185">Reference proteome</keyword>
<feature type="compositionally biased region" description="Low complexity" evidence="1">
    <location>
        <begin position="907"/>
        <end position="921"/>
    </location>
</feature>
<proteinExistence type="predicted"/>
<dbReference type="GO" id="GO:0032454">
    <property type="term" value="F:histone H3K9 demethylase activity"/>
    <property type="evidence" value="ECO:0007669"/>
    <property type="project" value="TreeGrafter"/>
</dbReference>
<dbReference type="InterPro" id="IPR003349">
    <property type="entry name" value="JmjN"/>
</dbReference>
<feature type="region of interest" description="Disordered" evidence="1">
    <location>
        <begin position="752"/>
        <end position="938"/>
    </location>
</feature>
<dbReference type="Pfam" id="PF02373">
    <property type="entry name" value="JmjC"/>
    <property type="match status" value="1"/>
</dbReference>
<accession>A0A2P6VQP3</accession>
<comment type="caution">
    <text evidence="5">The sequence shown here is derived from an EMBL/GenBank/DDBJ whole genome shotgun (WGS) entry which is preliminary data.</text>
</comment>
<dbReference type="PROSITE" id="PS51184">
    <property type="entry name" value="JMJC"/>
    <property type="match status" value="1"/>
</dbReference>
<dbReference type="Gene3D" id="2.60.120.650">
    <property type="entry name" value="Cupin"/>
    <property type="match status" value="1"/>
</dbReference>
<dbReference type="GO" id="GO:0071949">
    <property type="term" value="F:FAD binding"/>
    <property type="evidence" value="ECO:0007669"/>
    <property type="project" value="InterPro"/>
</dbReference>
<dbReference type="SMART" id="SM00545">
    <property type="entry name" value="JmjN"/>
    <property type="match status" value="1"/>
</dbReference>
<dbReference type="GO" id="GO:0010468">
    <property type="term" value="P:regulation of gene expression"/>
    <property type="evidence" value="ECO:0007669"/>
    <property type="project" value="TreeGrafter"/>
</dbReference>
<dbReference type="OrthoDB" id="9547406at2759"/>
<dbReference type="InterPro" id="IPR002938">
    <property type="entry name" value="FAD-bd"/>
</dbReference>
<protein>
    <submittedName>
        <fullName evidence="5">Jumonji domain-containing</fullName>
    </submittedName>
</protein>
<keyword evidence="2" id="KW-1133">Transmembrane helix</keyword>
<evidence type="ECO:0000259" key="4">
    <source>
        <dbReference type="PROSITE" id="PS51184"/>
    </source>
</evidence>
<sequence>MALLCDARRAGTPTAGGAALLQPATVAPRDNALRQPLFRRVGSLAGRQKQQQRSAVCAAAEAPARGAGACRSGAQRAVEDRARQQRVAHQQAHLCAEWQRREAVAATVNHAYRAALEQRERQRRAAADAVASHREQWAAGAGLRHGTAPGGMRHACFDGAGGASTGAYTATTAAAAGAFGGSGGGDGAATAPQGRDARFWMLYALAYRRLYGTSAPADADDCWGRMATAAAAAAADGADPADFFGGSAGELGGQQQGHSCFCDAATSAYAYWRDFAKQAAVGFRFKSYGGGADDGSAAGPRQQQQRRQQQQQPATAVPPPSSPAGANVELQVRAELAALLAASGGDLAAFVSALGIPFERSQDAAHTAKNARRAAMLSLHPDRLLHQGAHQQARRRTAAAAMTVAKGAPECPVFRPTLADVTGLTFAEYVDKLEKSKAFREAGICKIVAPDGWAPRRQGYNRLNFELPRPIRQHATGRAGLYRTLMVEAKKMRLDEFRDMAREPVNAAPKEAARGGAGERGEGPTPAEREAWAEELERQFWRNVTLNPPLYGADIPGSLFDPQMKGWSLRHLRSLLSETLEAHGVRMPGVNEPYLYVGSWRSVFAWHTEDMDLHSVNYLHCGASKQWYVIPPAHRRRFEQLMRSLLQDLFRACPEFMRHKELLVSPQLLASHAIPVVRVVHNPREFVVVFPGAYHSGFNHGFNIAESVNFATKAWLPVGAEAGYCECQSDSARIDMRLFAEHMPAKLRRQVETMYASSSDDEGDEEDVEEESGSEGSGSEAGEESSSEDGEEKPAPRRRRPRQPRARPRHRRPPPQNSEDDEDEAAAASDWEPDRRRTAKRARGAGAAASAPRGAAAPEATVVPTPAPAPAGIARPQRNRRPPRRDADMIPVFPRPSSALSAGGYASQQPQQQQSEQQQQPSRKRVRPRSSAAAQPAAVPKVMQLPRLAVPIVSAPRPLLAFSSRSVAHSDSRSVMAGRSAAASSATAAAAADTTLLPGTGKRAVVVGAGPAGALTAFFLARQGFKVDVFERLAPAVDDKGNIQASIGPRSYNILLSERAVAAMEAAGADISGFDVPDLALSLRHKLRGGPTEGTRIELPGHLKLANRGVLAGALVQQCLAQHGRLVQFHFEQELNALDHTHGTAFFRPVGSAAQGAAMASASVGAGGGCGCTVEAEAPATVAAATATAGGVLAAPPETLTQSRTPSSPDALASYAYDLLVGADGASSLVRSLLQRYDSELTSKATRDVMEFRACVLGRAEQFVPEGAAPGGVGTFQTWSNSKLQASLIGSSTQDGLLRCVFILPAGVHEKLKTAADHERYLSAAIPSLPEDAVKRAAADLVESPIANGGTIVRCSKLNSKRAVLVGEAAHAVYPALGQGANAALEGAAMLAATIAELGTADMEAVAAEYSQRWLPNALAVVELTEEGFGKNARACAPNLKLAQVISQMLLHTVLPFLVPMPALFQINSTSISYAAILRRTKQELAVFKAALVAAAAAALAALWRTWGRAALAAAGLA</sequence>
<dbReference type="InterPro" id="IPR036188">
    <property type="entry name" value="FAD/NAD-bd_sf"/>
</dbReference>
<dbReference type="Pfam" id="PF13450">
    <property type="entry name" value="NAD_binding_8"/>
    <property type="match status" value="1"/>
</dbReference>
<feature type="domain" description="JmjN" evidence="3">
    <location>
        <begin position="411"/>
        <end position="456"/>
    </location>
</feature>
<dbReference type="SUPFAM" id="SSF51197">
    <property type="entry name" value="Clavaminate synthase-like"/>
    <property type="match status" value="1"/>
</dbReference>
<reference evidence="5 6" key="1">
    <citation type="journal article" date="2018" name="Plant J.">
        <title>Genome sequences of Chlorella sorokiniana UTEX 1602 and Micractinium conductrix SAG 241.80: implications to maltose excretion by a green alga.</title>
        <authorList>
            <person name="Arriola M.B."/>
            <person name="Velmurugan N."/>
            <person name="Zhang Y."/>
            <person name="Plunkett M.H."/>
            <person name="Hondzo H."/>
            <person name="Barney B.M."/>
        </authorList>
    </citation>
    <scope>NUCLEOTIDE SEQUENCE [LARGE SCALE GENOMIC DNA]</scope>
    <source>
        <strain evidence="5 6">SAG 241.80</strain>
    </source>
</reference>
<dbReference type="SMART" id="SM00558">
    <property type="entry name" value="JmjC"/>
    <property type="match status" value="1"/>
</dbReference>
<feature type="compositionally biased region" description="Basic and acidic residues" evidence="1">
    <location>
        <begin position="511"/>
        <end position="527"/>
    </location>
</feature>
<dbReference type="GO" id="GO:0000785">
    <property type="term" value="C:chromatin"/>
    <property type="evidence" value="ECO:0007669"/>
    <property type="project" value="TreeGrafter"/>
</dbReference>
<evidence type="ECO:0000256" key="2">
    <source>
        <dbReference type="SAM" id="Phobius"/>
    </source>
</evidence>